<sequence>MEKEVVEEENGGDGQEQEAAEEMRRTRRLYTSFLLSTGGGVNGFTLSLGPSLGEFIMTHPDIKVVEQTIHPCLVELSEDPDVVS</sequence>
<accession>A0A4Y7I912</accession>
<protein>
    <submittedName>
        <fullName evidence="2">Uncharacterized protein</fullName>
    </submittedName>
</protein>
<feature type="compositionally biased region" description="Acidic residues" evidence="1">
    <location>
        <begin position="1"/>
        <end position="20"/>
    </location>
</feature>
<organism evidence="2 3">
    <name type="scientific">Papaver somniferum</name>
    <name type="common">Opium poppy</name>
    <dbReference type="NCBI Taxonomy" id="3469"/>
    <lineage>
        <taxon>Eukaryota</taxon>
        <taxon>Viridiplantae</taxon>
        <taxon>Streptophyta</taxon>
        <taxon>Embryophyta</taxon>
        <taxon>Tracheophyta</taxon>
        <taxon>Spermatophyta</taxon>
        <taxon>Magnoliopsida</taxon>
        <taxon>Ranunculales</taxon>
        <taxon>Papaveraceae</taxon>
        <taxon>Papaveroideae</taxon>
        <taxon>Papaver</taxon>
    </lineage>
</organism>
<reference evidence="2 3" key="1">
    <citation type="journal article" date="2018" name="Science">
        <title>The opium poppy genome and morphinan production.</title>
        <authorList>
            <person name="Guo L."/>
            <person name="Winzer T."/>
            <person name="Yang X."/>
            <person name="Li Y."/>
            <person name="Ning Z."/>
            <person name="He Z."/>
            <person name="Teodor R."/>
            <person name="Lu Y."/>
            <person name="Bowser T.A."/>
            <person name="Graham I.A."/>
            <person name="Ye K."/>
        </authorList>
    </citation>
    <scope>NUCLEOTIDE SEQUENCE [LARGE SCALE GENOMIC DNA]</scope>
    <source>
        <strain evidence="3">cv. HN1</strain>
        <tissue evidence="2">Leaves</tissue>
    </source>
</reference>
<keyword evidence="3" id="KW-1185">Reference proteome</keyword>
<evidence type="ECO:0000256" key="1">
    <source>
        <dbReference type="SAM" id="MobiDB-lite"/>
    </source>
</evidence>
<dbReference type="Gene3D" id="3.30.540.10">
    <property type="entry name" value="Fructose-1,6-Bisphosphatase, subunit A, domain 1"/>
    <property type="match status" value="1"/>
</dbReference>
<name>A0A4Y7I912_PAPSO</name>
<evidence type="ECO:0000313" key="2">
    <source>
        <dbReference type="EMBL" id="RZC43978.1"/>
    </source>
</evidence>
<feature type="region of interest" description="Disordered" evidence="1">
    <location>
        <begin position="1"/>
        <end position="23"/>
    </location>
</feature>
<dbReference type="EMBL" id="CM010715">
    <property type="protein sequence ID" value="RZC43978.1"/>
    <property type="molecule type" value="Genomic_DNA"/>
</dbReference>
<evidence type="ECO:0000313" key="3">
    <source>
        <dbReference type="Proteomes" id="UP000316621"/>
    </source>
</evidence>
<dbReference type="AlphaFoldDB" id="A0A4Y7I912"/>
<gene>
    <name evidence="2" type="ORF">C5167_036925</name>
</gene>
<dbReference type="Proteomes" id="UP000316621">
    <property type="component" value="Chromosome 1"/>
</dbReference>
<dbReference type="Gramene" id="RZC43978">
    <property type="protein sequence ID" value="RZC43978"/>
    <property type="gene ID" value="C5167_036925"/>
</dbReference>
<proteinExistence type="predicted"/>